<evidence type="ECO:0000256" key="5">
    <source>
        <dbReference type="ARBA" id="ARBA00023136"/>
    </source>
</evidence>
<keyword evidence="4 6" id="KW-1133">Transmembrane helix</keyword>
<evidence type="ECO:0000256" key="1">
    <source>
        <dbReference type="ARBA" id="ARBA00004141"/>
    </source>
</evidence>
<feature type="transmembrane region" description="Helical" evidence="6">
    <location>
        <begin position="133"/>
        <end position="150"/>
    </location>
</feature>
<dbReference type="GO" id="GO:0032153">
    <property type="term" value="C:cell division site"/>
    <property type="evidence" value="ECO:0007669"/>
    <property type="project" value="TreeGrafter"/>
</dbReference>
<dbReference type="GO" id="GO:0008360">
    <property type="term" value="P:regulation of cell shape"/>
    <property type="evidence" value="ECO:0007669"/>
    <property type="project" value="UniProtKB-KW"/>
</dbReference>
<feature type="transmembrane region" description="Helical" evidence="6">
    <location>
        <begin position="12"/>
        <end position="34"/>
    </location>
</feature>
<dbReference type="GO" id="GO:0005886">
    <property type="term" value="C:plasma membrane"/>
    <property type="evidence" value="ECO:0007669"/>
    <property type="project" value="TreeGrafter"/>
</dbReference>
<dbReference type="EMBL" id="AP018161">
    <property type="protein sequence ID" value="BBA85040.1"/>
    <property type="molecule type" value="Genomic_DNA"/>
</dbReference>
<feature type="transmembrane region" description="Helical" evidence="6">
    <location>
        <begin position="268"/>
        <end position="288"/>
    </location>
</feature>
<feature type="transmembrane region" description="Helical" evidence="6">
    <location>
        <begin position="334"/>
        <end position="357"/>
    </location>
</feature>
<dbReference type="PANTHER" id="PTHR30474">
    <property type="entry name" value="CELL CYCLE PROTEIN"/>
    <property type="match status" value="1"/>
</dbReference>
<feature type="transmembrane region" description="Helical" evidence="6">
    <location>
        <begin position="41"/>
        <end position="60"/>
    </location>
</feature>
<evidence type="ECO:0000256" key="6">
    <source>
        <dbReference type="SAM" id="Phobius"/>
    </source>
</evidence>
<dbReference type="GO" id="GO:0051301">
    <property type="term" value="P:cell division"/>
    <property type="evidence" value="ECO:0007669"/>
    <property type="project" value="InterPro"/>
</dbReference>
<feature type="transmembrane region" description="Helical" evidence="6">
    <location>
        <begin position="308"/>
        <end position="328"/>
    </location>
</feature>
<accession>A0A2Z5T3R8</accession>
<evidence type="ECO:0000256" key="3">
    <source>
        <dbReference type="ARBA" id="ARBA00022960"/>
    </source>
</evidence>
<evidence type="ECO:0000313" key="8">
    <source>
        <dbReference type="Proteomes" id="UP000289537"/>
    </source>
</evidence>
<dbReference type="KEGG" id="eor:NARRFE1_00910"/>
<dbReference type="NCBIfam" id="TIGR02210">
    <property type="entry name" value="rodA_shape"/>
    <property type="match status" value="1"/>
</dbReference>
<dbReference type="RefSeq" id="WP_148708390.1">
    <property type="nucleotide sequence ID" value="NZ_AP018161.1"/>
</dbReference>
<protein>
    <submittedName>
        <fullName evidence="7">Rod shape-determining protein RodA</fullName>
    </submittedName>
</protein>
<dbReference type="OrthoDB" id="9768187at2"/>
<evidence type="ECO:0000313" key="7">
    <source>
        <dbReference type="EMBL" id="BBA85040.1"/>
    </source>
</evidence>
<dbReference type="InterPro" id="IPR011923">
    <property type="entry name" value="RodA/MrdB"/>
</dbReference>
<feature type="transmembrane region" description="Helical" evidence="6">
    <location>
        <begin position="179"/>
        <end position="198"/>
    </location>
</feature>
<evidence type="ECO:0000256" key="2">
    <source>
        <dbReference type="ARBA" id="ARBA00022692"/>
    </source>
</evidence>
<dbReference type="PANTHER" id="PTHR30474:SF1">
    <property type="entry name" value="PEPTIDOGLYCAN GLYCOSYLTRANSFERASE MRDB"/>
    <property type="match status" value="1"/>
</dbReference>
<feature type="transmembrane region" description="Helical" evidence="6">
    <location>
        <begin position="72"/>
        <end position="92"/>
    </location>
</feature>
<comment type="subcellular location">
    <subcellularLocation>
        <location evidence="1">Membrane</location>
        <topology evidence="1">Multi-pass membrane protein</topology>
    </subcellularLocation>
</comment>
<keyword evidence="2 6" id="KW-0812">Transmembrane</keyword>
<dbReference type="InterPro" id="IPR001182">
    <property type="entry name" value="FtsW/RodA"/>
</dbReference>
<dbReference type="Pfam" id="PF01098">
    <property type="entry name" value="FTSW_RODA_SPOVE"/>
    <property type="match status" value="1"/>
</dbReference>
<keyword evidence="5 6" id="KW-0472">Membrane</keyword>
<dbReference type="AlphaFoldDB" id="A0A2Z5T3R8"/>
<reference evidence="7 8" key="1">
    <citation type="journal article" date="2017" name="Proc. Natl. Acad. Sci. U.S.A.">
        <title>Small genome symbiont underlies cuticle hardness in beetles.</title>
        <authorList>
            <person name="Anbutsu H."/>
            <person name="Moriyama M."/>
            <person name="Nikoh N."/>
            <person name="Hosokawa T."/>
            <person name="Futahashi R."/>
            <person name="Tanahashi M."/>
            <person name="Meng X.Y."/>
            <person name="Kuriwada T."/>
            <person name="Mori N."/>
            <person name="Oshima K."/>
            <person name="Hattori M."/>
            <person name="Fujie M."/>
            <person name="Satoh N."/>
            <person name="Maeda T."/>
            <person name="Shigenobu S."/>
            <person name="Koga R."/>
            <person name="Fukatsu T."/>
        </authorList>
    </citation>
    <scope>NUCLEOTIDE SEQUENCE [LARGE SCALE GENOMIC DNA]</scope>
    <source>
        <strain evidence="7">NARRFE1</strain>
    </source>
</reference>
<dbReference type="Proteomes" id="UP000289537">
    <property type="component" value="Chromosome"/>
</dbReference>
<name>A0A2Z5T3R8_9GAMM</name>
<dbReference type="GO" id="GO:0015648">
    <property type="term" value="F:lipid-linked peptidoglycan transporter activity"/>
    <property type="evidence" value="ECO:0007669"/>
    <property type="project" value="TreeGrafter"/>
</dbReference>
<gene>
    <name evidence="7" type="primary">mrdB</name>
    <name evidence="7" type="ORF">NARRFE1_00910</name>
</gene>
<evidence type="ECO:0000256" key="4">
    <source>
        <dbReference type="ARBA" id="ARBA00022989"/>
    </source>
</evidence>
<proteinExistence type="predicted"/>
<feature type="transmembrane region" description="Helical" evidence="6">
    <location>
        <begin position="156"/>
        <end position="172"/>
    </location>
</feature>
<keyword evidence="3" id="KW-0133">Cell shape</keyword>
<keyword evidence="8" id="KW-1185">Reference proteome</keyword>
<sequence length="366" mass="42037">MNFYKIKNNIYLNYNIFLYIIILLLINLILVYSASNRSKIILFKNIFNIIFSFIILILFININSDFFYKNSFLIYIINNILLILVLFSGLKIKGVKRWINIRIFNFQPSEVSKFTTSILITKLLYNNYKISNFFLYFLIIFLVLIPSILTLIQPDLGTSITIILSSIITMYLSGLNINFIINIILFFFICFIMGWFTLFKEYQKNRIMSLLGLIKDPLGINYNLIQSKIAIGSGGIFGKGLFNGTQSKLNFIPEGYTDFIFSVFSEELGFIGILTLIFIYFMLIKELLDISKKTKNIFNKILSSSITLNIFMSIFINISMVIGIIPIVGTTLPLLSYGGSSIISNLLGIGIIMCININNNKNIFKY</sequence>
<organism evidence="7 8">
    <name type="scientific">endosymbiont of Rhynchophorus ferrugineus</name>
    <dbReference type="NCBI Taxonomy" id="1972133"/>
    <lineage>
        <taxon>Bacteria</taxon>
        <taxon>Pseudomonadati</taxon>
        <taxon>Pseudomonadota</taxon>
        <taxon>Gammaproteobacteria</taxon>
        <taxon>Candidatus Nardonella</taxon>
    </lineage>
</organism>